<proteinExistence type="predicted"/>
<evidence type="ECO:0000313" key="1">
    <source>
        <dbReference type="EMBL" id="OPC84258.1"/>
    </source>
</evidence>
<dbReference type="Proteomes" id="UP000190037">
    <property type="component" value="Unassembled WGS sequence"/>
</dbReference>
<accession>A0A1T3P595</accession>
<name>A0A1T3P595_9ACTN</name>
<organism evidence="1 2">
    <name type="scientific">Embleya scabrispora</name>
    <dbReference type="NCBI Taxonomy" id="159449"/>
    <lineage>
        <taxon>Bacteria</taxon>
        <taxon>Bacillati</taxon>
        <taxon>Actinomycetota</taxon>
        <taxon>Actinomycetes</taxon>
        <taxon>Kitasatosporales</taxon>
        <taxon>Streptomycetaceae</taxon>
        <taxon>Embleya</taxon>
    </lineage>
</organism>
<gene>
    <name evidence="1" type="ORF">B4N89_27980</name>
</gene>
<protein>
    <submittedName>
        <fullName evidence="1">Uncharacterized protein</fullName>
    </submittedName>
</protein>
<dbReference type="RefSeq" id="WP_078978552.1">
    <property type="nucleotide sequence ID" value="NZ_MWQN01000001.1"/>
</dbReference>
<reference evidence="1 2" key="1">
    <citation type="submission" date="2017-03" db="EMBL/GenBank/DDBJ databases">
        <title>Draft genome sequence of Streptomyces scabrisporus NF3, endophyte isolated from Amphipterygium adstringens.</title>
        <authorList>
            <person name="Vazquez M."/>
            <person name="Ceapa C.D."/>
            <person name="Rodriguez Luna D."/>
            <person name="Sanchez Esquivel S."/>
        </authorList>
    </citation>
    <scope>NUCLEOTIDE SEQUENCE [LARGE SCALE GENOMIC DNA]</scope>
    <source>
        <strain evidence="1 2">NF3</strain>
    </source>
</reference>
<dbReference type="EMBL" id="MWQN01000001">
    <property type="protein sequence ID" value="OPC84258.1"/>
    <property type="molecule type" value="Genomic_DNA"/>
</dbReference>
<dbReference type="AlphaFoldDB" id="A0A1T3P595"/>
<evidence type="ECO:0000313" key="2">
    <source>
        <dbReference type="Proteomes" id="UP000190037"/>
    </source>
</evidence>
<dbReference type="STRING" id="159449.B4N89_27980"/>
<keyword evidence="2" id="KW-1185">Reference proteome</keyword>
<sequence>MTKLYDLVTEAITANSTGYLARAATGGRIDVPTTDGGTAEISATVIIALAGHLALSDYHANPHIDVEADGETFTTGGARYTVEGTSVAELCWVPTCDNEAEPAIRVCREHLDAEVHPLEPNDDPARLRRQRIEAWRERVEADLRRAQTAVRDLDAVAPREHSA</sequence>
<comment type="caution">
    <text evidence="1">The sequence shown here is derived from an EMBL/GenBank/DDBJ whole genome shotgun (WGS) entry which is preliminary data.</text>
</comment>